<evidence type="ECO:0000256" key="3">
    <source>
        <dbReference type="ARBA" id="ARBA00022692"/>
    </source>
</evidence>
<dbReference type="PANTHER" id="PTHR43791:SF36">
    <property type="entry name" value="TRANSPORTER, PUTATIVE (AFU_ORTHOLOGUE AFUA_6G08340)-RELATED"/>
    <property type="match status" value="1"/>
</dbReference>
<dbReference type="OrthoDB" id="2985014at2759"/>
<evidence type="ECO:0000256" key="1">
    <source>
        <dbReference type="ARBA" id="ARBA00004141"/>
    </source>
</evidence>
<comment type="subcellular location">
    <subcellularLocation>
        <location evidence="1">Membrane</location>
        <topology evidence="1">Multi-pass membrane protein</topology>
    </subcellularLocation>
</comment>
<dbReference type="InterPro" id="IPR011701">
    <property type="entry name" value="MFS"/>
</dbReference>
<evidence type="ECO:0000313" key="9">
    <source>
        <dbReference type="Proteomes" id="UP000799437"/>
    </source>
</evidence>
<evidence type="ECO:0000259" key="7">
    <source>
        <dbReference type="PROSITE" id="PS50850"/>
    </source>
</evidence>
<dbReference type="EMBL" id="ML996575">
    <property type="protein sequence ID" value="KAF2756434.1"/>
    <property type="molecule type" value="Genomic_DNA"/>
</dbReference>
<proteinExistence type="predicted"/>
<feature type="transmembrane region" description="Helical" evidence="6">
    <location>
        <begin position="413"/>
        <end position="431"/>
    </location>
</feature>
<feature type="transmembrane region" description="Helical" evidence="6">
    <location>
        <begin position="125"/>
        <end position="147"/>
    </location>
</feature>
<dbReference type="InterPro" id="IPR020846">
    <property type="entry name" value="MFS_dom"/>
</dbReference>
<keyword evidence="5 6" id="KW-0472">Membrane</keyword>
<dbReference type="PROSITE" id="PS50850">
    <property type="entry name" value="MFS"/>
    <property type="match status" value="1"/>
</dbReference>
<organism evidence="8 9">
    <name type="scientific">Pseudovirgaria hyperparasitica</name>
    <dbReference type="NCBI Taxonomy" id="470096"/>
    <lineage>
        <taxon>Eukaryota</taxon>
        <taxon>Fungi</taxon>
        <taxon>Dikarya</taxon>
        <taxon>Ascomycota</taxon>
        <taxon>Pezizomycotina</taxon>
        <taxon>Dothideomycetes</taxon>
        <taxon>Dothideomycetes incertae sedis</taxon>
        <taxon>Acrospermales</taxon>
        <taxon>Acrospermaceae</taxon>
        <taxon>Pseudovirgaria</taxon>
    </lineage>
</organism>
<dbReference type="GeneID" id="54488235"/>
<dbReference type="FunFam" id="1.20.1250.20:FF:000013">
    <property type="entry name" value="MFS general substrate transporter"/>
    <property type="match status" value="1"/>
</dbReference>
<dbReference type="Proteomes" id="UP000799437">
    <property type="component" value="Unassembled WGS sequence"/>
</dbReference>
<feature type="transmembrane region" description="Helical" evidence="6">
    <location>
        <begin position="284"/>
        <end position="305"/>
    </location>
</feature>
<dbReference type="PANTHER" id="PTHR43791">
    <property type="entry name" value="PERMEASE-RELATED"/>
    <property type="match status" value="1"/>
</dbReference>
<keyword evidence="3 6" id="KW-0812">Transmembrane</keyword>
<dbReference type="AlphaFoldDB" id="A0A6A6W341"/>
<feature type="transmembrane region" description="Helical" evidence="6">
    <location>
        <begin position="325"/>
        <end position="342"/>
    </location>
</feature>
<dbReference type="RefSeq" id="XP_033598885.1">
    <property type="nucleotide sequence ID" value="XM_033747181.1"/>
</dbReference>
<keyword evidence="2" id="KW-0813">Transport</keyword>
<evidence type="ECO:0000256" key="4">
    <source>
        <dbReference type="ARBA" id="ARBA00022989"/>
    </source>
</evidence>
<feature type="domain" description="Major facilitator superfamily (MFS) profile" evidence="7">
    <location>
        <begin position="46"/>
        <end position="469"/>
    </location>
</feature>
<gene>
    <name evidence="8" type="ORF">EJ05DRAFT_501940</name>
</gene>
<dbReference type="SUPFAM" id="SSF103473">
    <property type="entry name" value="MFS general substrate transporter"/>
    <property type="match status" value="1"/>
</dbReference>
<feature type="transmembrane region" description="Helical" evidence="6">
    <location>
        <begin position="443"/>
        <end position="464"/>
    </location>
</feature>
<evidence type="ECO:0000256" key="6">
    <source>
        <dbReference type="SAM" id="Phobius"/>
    </source>
</evidence>
<feature type="transmembrane region" description="Helical" evidence="6">
    <location>
        <begin position="153"/>
        <end position="172"/>
    </location>
</feature>
<evidence type="ECO:0000256" key="5">
    <source>
        <dbReference type="ARBA" id="ARBA00023136"/>
    </source>
</evidence>
<feature type="transmembrane region" description="Helical" evidence="6">
    <location>
        <begin position="349"/>
        <end position="369"/>
    </location>
</feature>
<sequence>MEQINKPEQIWTEKVDAEESATMQNINEGQNEKEVKKYMRRLDRIILPAISILYFFEYLDRGNIANAKLLGLDKGHDTANEGVGPGRSTLSSIQWQTVIMIFYVGLVLCQVPGSIGYRIFPPSKWIAFGVCGWAVCSVLQVTAQGYVSLLVCRIFLGAFEGLFGTGIVYYLSLWYHRNEMGLRIFWFLGPTSIAGAFGGLIAYGVGHIKARVPNWKLLFIIEGIPCFLLGLFMLYWLPDRPTKNSRFKGRQAKIAIERYEMEFADSGTGIRKKHFVMALGDWKLYAQAAIYLPIASLISSISGFLPTIIEDLGYSTPTSANLMTVPPYAIAFFVMFTTSYTSDYYRERGLHLAVLAMVAAVMYALLAALPTSALRAKYACVCLVVPSVYALYPPSHAWVANNLGNESKRAIGLGAYTAMGNIGSIAGTFFYPRVEAPEYIKGHWVACAMAACVVLQVLVHKWWLTRENKRRESMEGPVEKGNIDVTEMADEAVGFRYIT</sequence>
<evidence type="ECO:0000256" key="2">
    <source>
        <dbReference type="ARBA" id="ARBA00022448"/>
    </source>
</evidence>
<feature type="transmembrane region" description="Helical" evidence="6">
    <location>
        <begin position="184"/>
        <end position="205"/>
    </location>
</feature>
<evidence type="ECO:0000313" key="8">
    <source>
        <dbReference type="EMBL" id="KAF2756434.1"/>
    </source>
</evidence>
<feature type="transmembrane region" description="Helical" evidence="6">
    <location>
        <begin position="217"/>
        <end position="237"/>
    </location>
</feature>
<dbReference type="Pfam" id="PF07690">
    <property type="entry name" value="MFS_1"/>
    <property type="match status" value="1"/>
</dbReference>
<reference evidence="8" key="1">
    <citation type="journal article" date="2020" name="Stud. Mycol.">
        <title>101 Dothideomycetes genomes: a test case for predicting lifestyles and emergence of pathogens.</title>
        <authorList>
            <person name="Haridas S."/>
            <person name="Albert R."/>
            <person name="Binder M."/>
            <person name="Bloem J."/>
            <person name="Labutti K."/>
            <person name="Salamov A."/>
            <person name="Andreopoulos B."/>
            <person name="Baker S."/>
            <person name="Barry K."/>
            <person name="Bills G."/>
            <person name="Bluhm B."/>
            <person name="Cannon C."/>
            <person name="Castanera R."/>
            <person name="Culley D."/>
            <person name="Daum C."/>
            <person name="Ezra D."/>
            <person name="Gonzalez J."/>
            <person name="Henrissat B."/>
            <person name="Kuo A."/>
            <person name="Liang C."/>
            <person name="Lipzen A."/>
            <person name="Lutzoni F."/>
            <person name="Magnuson J."/>
            <person name="Mondo S."/>
            <person name="Nolan M."/>
            <person name="Ohm R."/>
            <person name="Pangilinan J."/>
            <person name="Park H.-J."/>
            <person name="Ramirez L."/>
            <person name="Alfaro M."/>
            <person name="Sun H."/>
            <person name="Tritt A."/>
            <person name="Yoshinaga Y."/>
            <person name="Zwiers L.-H."/>
            <person name="Turgeon B."/>
            <person name="Goodwin S."/>
            <person name="Spatafora J."/>
            <person name="Crous P."/>
            <person name="Grigoriev I."/>
        </authorList>
    </citation>
    <scope>NUCLEOTIDE SEQUENCE</scope>
    <source>
        <strain evidence="8">CBS 121739</strain>
    </source>
</reference>
<dbReference type="GO" id="GO:0022857">
    <property type="term" value="F:transmembrane transporter activity"/>
    <property type="evidence" value="ECO:0007669"/>
    <property type="project" value="InterPro"/>
</dbReference>
<dbReference type="GO" id="GO:0016020">
    <property type="term" value="C:membrane"/>
    <property type="evidence" value="ECO:0007669"/>
    <property type="project" value="UniProtKB-SubCell"/>
</dbReference>
<protein>
    <submittedName>
        <fullName evidence="8">MFS general substrate transporter</fullName>
    </submittedName>
</protein>
<dbReference type="Gene3D" id="1.20.1250.20">
    <property type="entry name" value="MFS general substrate transporter like domains"/>
    <property type="match status" value="2"/>
</dbReference>
<keyword evidence="9" id="KW-1185">Reference proteome</keyword>
<feature type="transmembrane region" description="Helical" evidence="6">
    <location>
        <begin position="93"/>
        <end position="113"/>
    </location>
</feature>
<dbReference type="InterPro" id="IPR036259">
    <property type="entry name" value="MFS_trans_sf"/>
</dbReference>
<name>A0A6A6W341_9PEZI</name>
<accession>A0A6A6W341</accession>
<keyword evidence="4 6" id="KW-1133">Transmembrane helix</keyword>